<sequence>MLTVDRWGNPEYSTLDLSIRHNVVSGDWDGDPLSGTVEGRTLRLRTTDQRGAEYRFEVRLENGRLSGTADYPDNNFADRRQTFTLSARPVPERPSARPRVIDYAPRSFANSFSAEREPVLTIWPGDIVRTSTIDSGGIDAQGVTRALFGNPQTGPFFVAGARQGDTLAIHIRKLTLNRDWAESLDTIVTRVLGTGVSAKASELGRPVRWHLDRENGVATLEDPGSRLQGYRVPLRPMLGGVGLASGFASPPLSTGDTGRAGGNMDFPEVVAGSTVLLPVQQPGALLYLGDAHALQGDGETSQYALETSMDVEFSVEIIKGTAIMMPRVETSDAIMTLGQAGSLDEATRAATTGLIQWLQQDYGLSLSDAAKVLGSAVRYSIPNLAGRSVGVAARIDKALLPAR</sequence>
<dbReference type="Pfam" id="PF03069">
    <property type="entry name" value="FmdA_AmdA"/>
    <property type="match status" value="1"/>
</dbReference>
<dbReference type="EMBL" id="JBHLTM010000036">
    <property type="protein sequence ID" value="MFC0685004.1"/>
    <property type="molecule type" value="Genomic_DNA"/>
</dbReference>
<gene>
    <name evidence="1" type="ORF">ACFFF8_10390</name>
</gene>
<dbReference type="Proteomes" id="UP001589858">
    <property type="component" value="Unassembled WGS sequence"/>
</dbReference>
<dbReference type="InterPro" id="IPR004304">
    <property type="entry name" value="FmdA_AmdA"/>
</dbReference>
<dbReference type="RefSeq" id="WP_267221394.1">
    <property type="nucleotide sequence ID" value="NZ_JAPCWC010000010.1"/>
</dbReference>
<comment type="caution">
    <text evidence="1">The sequence shown here is derived from an EMBL/GenBank/DDBJ whole genome shotgun (WGS) entry which is preliminary data.</text>
</comment>
<dbReference type="Gene3D" id="2.60.120.580">
    <property type="entry name" value="Acetamidase/Formamidase-like domains"/>
    <property type="match status" value="1"/>
</dbReference>
<evidence type="ECO:0000313" key="1">
    <source>
        <dbReference type="EMBL" id="MFC0685004.1"/>
    </source>
</evidence>
<proteinExistence type="predicted"/>
<dbReference type="PANTHER" id="PTHR31891">
    <property type="entry name" value="FORMAMIDASE C869.04-RELATED"/>
    <property type="match status" value="1"/>
</dbReference>
<organism evidence="1 2">
    <name type="scientific">Novosphingobium clariflavum</name>
    <dbReference type="NCBI Taxonomy" id="2029884"/>
    <lineage>
        <taxon>Bacteria</taxon>
        <taxon>Pseudomonadati</taxon>
        <taxon>Pseudomonadota</taxon>
        <taxon>Alphaproteobacteria</taxon>
        <taxon>Sphingomonadales</taxon>
        <taxon>Sphingomonadaceae</taxon>
        <taxon>Novosphingobium</taxon>
    </lineage>
</organism>
<accession>A0ABV6S6Y8</accession>
<keyword evidence="2" id="KW-1185">Reference proteome</keyword>
<dbReference type="Gene3D" id="3.10.28.20">
    <property type="entry name" value="Acetamidase/Formamidase-like domains"/>
    <property type="match status" value="1"/>
</dbReference>
<dbReference type="PANTHER" id="PTHR31891:SF1">
    <property type="entry name" value="FORMAMIDASE C869.04-RELATED"/>
    <property type="match status" value="1"/>
</dbReference>
<protein>
    <submittedName>
        <fullName evidence="1">Acetamidase/formamidase family protein</fullName>
    </submittedName>
</protein>
<reference evidence="1 2" key="1">
    <citation type="submission" date="2024-09" db="EMBL/GenBank/DDBJ databases">
        <authorList>
            <person name="Sun Q."/>
            <person name="Mori K."/>
        </authorList>
    </citation>
    <scope>NUCLEOTIDE SEQUENCE [LARGE SCALE GENOMIC DNA]</scope>
    <source>
        <strain evidence="1 2">CICC 11035S</strain>
    </source>
</reference>
<dbReference type="SUPFAM" id="SSF141130">
    <property type="entry name" value="Acetamidase/Formamidase-like"/>
    <property type="match status" value="1"/>
</dbReference>
<evidence type="ECO:0000313" key="2">
    <source>
        <dbReference type="Proteomes" id="UP001589858"/>
    </source>
</evidence>
<name>A0ABV6S6Y8_9SPHN</name>